<feature type="compositionally biased region" description="Pro residues" evidence="10">
    <location>
        <begin position="256"/>
        <end position="270"/>
    </location>
</feature>
<dbReference type="FunFam" id="2.60.40.10:FF:000714">
    <property type="entry name" value="Titin novex-3"/>
    <property type="match status" value="4"/>
</dbReference>
<evidence type="ECO:0000256" key="5">
    <source>
        <dbReference type="ARBA" id="ARBA00022737"/>
    </source>
</evidence>
<feature type="compositionally biased region" description="Basic and acidic residues" evidence="10">
    <location>
        <begin position="5581"/>
        <end position="5591"/>
    </location>
</feature>
<dbReference type="FunFam" id="2.60.40.10:FF:001098">
    <property type="entry name" value="Titin novex-3"/>
    <property type="match status" value="1"/>
</dbReference>
<evidence type="ECO:0000256" key="1">
    <source>
        <dbReference type="ARBA" id="ARBA00004123"/>
    </source>
</evidence>
<evidence type="ECO:0000256" key="9">
    <source>
        <dbReference type="ARBA" id="ARBA00023319"/>
    </source>
</evidence>
<dbReference type="Pfam" id="PF07679">
    <property type="entry name" value="I-set"/>
    <property type="match status" value="30"/>
</dbReference>
<dbReference type="FunFam" id="2.60.40.10:FF:001200">
    <property type="entry name" value="Titin a"/>
    <property type="match status" value="1"/>
</dbReference>
<feature type="domain" description="Ig-like" evidence="11">
    <location>
        <begin position="4036"/>
        <end position="4125"/>
    </location>
</feature>
<feature type="domain" description="Ig-like" evidence="11">
    <location>
        <begin position="2081"/>
        <end position="2172"/>
    </location>
</feature>
<feature type="region of interest" description="Disordered" evidence="10">
    <location>
        <begin position="3766"/>
        <end position="3798"/>
    </location>
</feature>
<dbReference type="InterPro" id="IPR007110">
    <property type="entry name" value="Ig-like_dom"/>
</dbReference>
<feature type="domain" description="Ig-like" evidence="11">
    <location>
        <begin position="1211"/>
        <end position="1307"/>
    </location>
</feature>
<dbReference type="FunFam" id="2.60.40.10:FF:001430">
    <property type="entry name" value="titin isoform X1"/>
    <property type="match status" value="1"/>
</dbReference>
<keyword evidence="4" id="KW-0963">Cytoplasm</keyword>
<feature type="region of interest" description="Disordered" evidence="10">
    <location>
        <begin position="244"/>
        <end position="317"/>
    </location>
</feature>
<evidence type="ECO:0000256" key="10">
    <source>
        <dbReference type="SAM" id="MobiDB-lite"/>
    </source>
</evidence>
<feature type="region of interest" description="Disordered" evidence="10">
    <location>
        <begin position="1330"/>
        <end position="1358"/>
    </location>
</feature>
<feature type="domain" description="Ig-like" evidence="11">
    <location>
        <begin position="1010"/>
        <end position="1100"/>
    </location>
</feature>
<keyword evidence="13" id="KW-1185">Reference proteome</keyword>
<evidence type="ECO:0000256" key="7">
    <source>
        <dbReference type="ARBA" id="ARBA00023157"/>
    </source>
</evidence>
<dbReference type="FunFam" id="2.60.40.10:FF:000629">
    <property type="entry name" value="Titin b"/>
    <property type="match status" value="1"/>
</dbReference>
<dbReference type="Proteomes" id="UP000827986">
    <property type="component" value="Unassembled WGS sequence"/>
</dbReference>
<evidence type="ECO:0000313" key="13">
    <source>
        <dbReference type="Proteomes" id="UP000827986"/>
    </source>
</evidence>
<keyword evidence="7" id="KW-1015">Disulfide bond</keyword>
<dbReference type="InterPro" id="IPR015129">
    <property type="entry name" value="Titin_Z_rpt"/>
</dbReference>
<dbReference type="SMART" id="SM00409">
    <property type="entry name" value="IG"/>
    <property type="match status" value="31"/>
</dbReference>
<evidence type="ECO:0000259" key="11">
    <source>
        <dbReference type="PROSITE" id="PS50835"/>
    </source>
</evidence>
<dbReference type="FunFam" id="2.60.40.10:FF:000425">
    <property type="entry name" value="Myosin light chain kinase"/>
    <property type="match status" value="3"/>
</dbReference>
<feature type="domain" description="Ig-like" evidence="11">
    <location>
        <begin position="5620"/>
        <end position="5706"/>
    </location>
</feature>
<sequence>MTTKAPTFTQPLQSVVALEGSAATFEAHISGSPVPEVSWFRDGQVISAATLPGVQISFSDGRAKLVIPAVTADNSGRYSIQATNRSGQATSTVELLVTAETAPPNFTQRLQSMTIRQGKQVRLDVRVTGIPTPVVKFYRDGAEIQSSLDFQISQEGDLYSLIIAEAYPEDSGTYSVNATNSVGRATSTAELLVQGEEEVVPAKKTKTIVSTAQISQTRQARIEKKIEAHFDARSLTTVEMSIESATGQQLPHKAPPRMPPKPTSKSPTPPISAAKVQMARQQSPSPIRQSLSPVRHVRAPTPSPVRSVSPAGRLSTSPIRPVKSPALIRKAQATVATAAEVVPPWKLEGYASAAEARMQETRVTTSATQIRTEERWEGRYGVQDQMTISGAAAGVSVAGIAAGAKEDTDKTAAVATVVAAVDLARVREPVPSPVEQVSKRTAMTAVHIQPVQEQIRKEAMVVVTTDKSKEQEIISRTREGIATKQEVHITHEKVRKEPERAPVPKVIIVADKAKEQEKISRAREEISTKREQIHITHEKIRKDAVKPSVPKVVITTDKPKAPVRVSRTRDEVAIKQEQVRVTDEKIKKEAEKITVVPTVIATDKSKEPVTIPRAREGITTKQEQMHLIRDQIGAYKKAEAVATVVAAVDHARVREPWELERAEEGYAEQTALEYGYKERTMTGHVVEVPTERHVVTKPVHVPSETKVSTTEKMGMHISTQIKRTEETRTEKAVLVEHTRPRTASPHFTVSKITVPKPDHTYEVSIAGSAMATLEKELSATSVQKITRPVKSPQVKPPETKMMAEKVVSPQFPFGEAADAYKSRYDVETKRDISVSITGGVVREEHIELMQEGEAKVTEMARVPEPAEVPASPPTLVSGLKNITVIEGESVTLECYISGHPAPTVSWYREDYQIESSIDFQITFKAGVARLVIREAFAEDSGRFTCTATNAAGTVSSSCHLHVQVSDEIESREAVSVKAVTEEKRYMESKDVVMEDTIIAEQEVFGEAAAPYFITKPVIRKLVEGGSVIFECQIGGNPKPHIYWKKAGVPLTTGYRHKVSYKKETGECRLEISMTFADDAGEYTIVIRNKHGEASASASLLEEADYEVYIKSQQEMMYQTQVTAYIQEPKVAEIAPAILYADYEKEYEKEQALIRKKMAKDTVQIRTFVDEQEFHISSFEERLIKEIEYRIIKTTLEELLEEDREEMVVDIPESETVEAGFDLRLKNYRIFEGMAVTFHCKMTGYPLPKIAWYKDGKRIKHGERYYMEVLQDGSASLHLPVVLPEDEGIYTVFASNVKGNAICSAKLYIEPVAPVGAPGYMPAPDVMKRYRSLSPRSPSRSPARSSPSRSPARRLDETDEGQLERLYKPVFVLKPSSFKCAEGQTARFDLKVVGRPMPETYWFHNGQQVVNDYTHKIVVKEDGTQSMIIVHTSPDDSGEWTVIAQNRAGKATISMTLTVEAQEHLVKPHFVERLKNVSVKEGTKLKMSVKATGNPNPDIVWLKNSDIIVPHKYPKIKIEGTKGEAALKIESTVKHDAAWYTATAINKAGRDTTRCKVNVEVECAEPEPERKLIIPRGTYRAKEIAAPELEPLHLRYGQEQWEEGDLYDKEKQQKPFFKKKLTSLRLRCFGPAHFDCRLTPIGDPTMVVEWLHDGKPLEAANRLRMINEFGYCSLDYGVAYPRDSGVITCRASNKYGTDHTSATLIVKDEKSLVEETQLPEGRKGLQRIEEMERMAHEGALAGVTEDQKEKQTPEIVLVPEPARVLEGETARFRCRVTGYPQPKVNWYLNGQLIRKSKRFRLRYDGIYYLDIVDCKSYDTGEVKVTAENPEGVTEHKVKLEIQQREDFRSVLRRAPEPRHEPAVTEPGKLLFEVQKVDKPAEATTKEVVKLKRAERITHEKLTEETEELRSKFKRRTEEGYYEAITAVELKSRKKDESYEEMLKKTKEELLHWTKDLTEEEKKILLAEGELTIPAIKPERLELSPSMEAPKILERIQSQTVAQDSDAHFHVRVVGKPDPECQWFRNGVQIERSDRIYWYWPEDNVCELVIRDVTAEDSASIMVKAINIAGETSSHAFLLVQAKQLIRFTQNLQDVVAKERDSMATFECETSEPFIKVKWYKNGIEIFSGDKYRMHSDRKGHFLSVLMIDMLDAEDYSCALVEDETIKTTAKLIVEGAVVEFVKELEDIEVPESFSGELECEISPEDVEGKWYCGDVELTSNSKYIITSRRGRQILTVKDVSKEDQGEYSFVVDGKKTSCKLKMKPRPVTILQGLTDQKVCEGDIVQLEVKVSLENVEGVWMKDGIEIQPNDRVHVVLDKQSHMLLVEDVTKEDSGNYSFNIPSLLLSTTGRVSVYSVDIVVPLKDVHTIEGTKAVFECKVSVPDVSSSKWYLNDQQIKPDDRLQAVCKGTKQRLVLTRTYASDEGQYKLMVGKVETSCNLTVEKIQIIRGLHDITCTETQNVSFEVELSHASIDVLWHFKDQELKPSPKYKIEARGKIYKLTVVNMMKDDEGEYTFYAGEKKTSGKLIVAGGAIAKPLTDLTVAESQEAVFECEVANPDSDGQWLKDGKPLSMTDHLRSESDGLKRRLNIPVTKLDDMGEYTYKVASSKTSAKLKVEAVKIKKTLKNLTVTETQDAVFSVELTHPDVKGVQWIKNGIELKSDDKYEITVKGTVYTLQVKNCVITDESIYNFKLGRLGANARLHVETVKIIKKPKDVTALENATVSFELSVSHDTIPIKWFHKNVEIKSSDKYRMISQRKVHKLMLQNISPSDAGEYTAVVGQLECKAKLFVETVHITKTMKSIEVPETKTASFQCEVSHFNVPAVWLKNGVEIEMSQKFKIVVQGKLHQLNIINTSSEDSAEYTFVCGNDRVSATLTVNPILITSMLKDINAEEKDTITFEVTVNYEGITYKWLKNGVEIKSTDRCQIRTKKLTHSLAIRNVHFGDAAEYSFVAGKAVSSATLYVEARHIEFRKHIKDIKVVEKKRAIFECEISEPDISVQWMKDGQELQLGDRVKVQRERFVHRLLISSTKMSDAGQYTVVAGGNMSSANLVVEGRDIRIRSVHKDVQVIERQRAVVEFEVNEDDVDARWYKDGIEINFQIEERYRYVVERQIHQMSITETRYSDAGEYTFVAGRNRSSIILYVNAPEPPHIIQELQPTTVESGKPARFCAIISGRPQPKISWYKDEQQLSAGFKCKFLHDAQEYTLLLIETFPEDAAVYTCEAKNDYGVATTSASLSVEVPEVVSPDLEVPVYPPTLITPLRDVVTSEGQSACFQCRVTGTDLKISWYCKDKEIKPSRFFRMTHFEDTCQLEISEAYPEDEGIYTFVASNSIGQVTSTANLKLEGFKKVEEVTSKSQWHVSSSVSLKKEPVGQKPTFIQPISSCRVCSGESVRFQARVSGMPKPEIQWFHNQQPMLPTKDIVFHFDESTGTAMLIIVDAFLEHAGQYSCKAGNSAGEATCTATLTVTAEAPEKVLQEKIEKQIEMEVKELFFGEEPGCPEKRSKMRDTFSNSEDYLDHGFVSVQRCASRTSSISSWSETFKPSFTQKLKFRSVLEGDPAVFQCKLVACPTPAITWFHNNRPIPKDLRRIIKMESDMHIHSSSLEVRDVRERDSGSYKVFAINSEGSAESTASLLVAQREEQNAKYLDFLRKSKRTHESIECLVQKRKEGRLKVYLRCIGSPFDKRQETEKMLSDLLPEKGMVRTISFPKLPVLRGQEFVYNKEQVGSKRTARHRDHGSDALLDEEIKSKLQRLREAKRTMLEKKKLRLSERETETESRLESAQTTDFRDGKDRGTPPVHWTIESEAIRSDFQTIKPIHTCTSSPKMPSGEEGAMHPPKPESVKMPEDFHLRMERILGLSKPSQSPRDFPEGSIKAETFQTKSLITLKEPTREQYRGDPPLEQPEPIAQVTSIDYSYTHKESQDSRIDTKPKEHLEEFQAMTAKKKSPESIIYVLLCDGLSETTKLENVMSETITININEPVDTFESIQTEKSEENAMLVLEDSAEIRESALVEVCEIKEKPARSESPILKLLEPGPPLFVHEIESQEAKEGESCIFGCHFCGHPQPIVTWYNNDKPISRNQDYAIHTTESQSTLTFRSVLPQHEGSITCVIFNEYGTATTSSMLKVKIKERIEAEPFTTDEVELLKDYIEEEEELSFLFDKMKENQRAFSSESKATLYVPQGNLPIPCVSDSDLLSFPVEIKIIAPTPTPEQDEELKEIVHPVEFVPEPSPRDQVSQTIKHKFKFSFDVVNEPPKIVKETQKYINCREGDSVVLECSISGEPQPIVTWFRNGKILTPTEKFQFEEEEDGSYRLRIGEVSVSDAGTYKCVAENTAGVIETVSNLTVESGVQSFYSHVEQISDVEEETVPDQSVQIQEEVAKELLHNLYESSVGYIADKFNDREYSVSQYFHNLSTPRQVELMEKEQNTSSKETESKLPRFMCDVRKSILTEDQPITETPGFQQQIEKEETVNVSEQVESKIEEAKTLTFVGDLSQVSHPEEPSISENPDFQLSILKEEKINVSEQVKSKIEEANVPASADDLSQVPLPEEPLVSESPNFQPQIEKEEMIKVNEQVESNIEAKIFAFVGSLNQVPHTEDEPIIESPDFQLPSELEEKINVDEQQVKSKIKEAEVVASLGYLNRVPLSEELRDQPDKTDEIKMEITTTEFTSKNKLQKIIESHTEKATYSNIEIPASQDTDGELKSVKGKDAASEKKQCLKKTVPEEYNFSNGVTDLPHLDNGNTPSKSFSNGNEMEVKGAGHFSEKLEPEQESSAHKRTLGTPPVARSFSDNLEAPFTSDQIHVLEQELSAKRNEFEDHSFFSPISKMVQEDRDLYEKDICDSNLNRTFQDSTTIEEKDAPYSHAISDEFKGTPELEQLGFYDPNKVIQHEEHMGQEERTMEGKEQDYRSFAHGIEENVFLHNKKLSDIGETEQKETYHKEQTLEKIEPETYNIVFDLKQAPSVIENVDQNFQEQIRRQQEETHLKGQYPASEPDTVNIVFDLKQVYSAIENLGQEQKRLLQNEIYFKDQRSASERIEPDTHHMEENVQKTTSPTGQGIDSCQEFSKESEAISKKDNSQENTLSLQKVEPQIQGLAFNLKQHAVIFSEEFVSKETGSISLEEMCSLNQVSSPEIMERETESFINHLQINDTLVEEMSLTEQLRHNYKMQLEGVYVQERTLSTETGVSEMQIFKSDLADIPLSTEQGSPAKGIDESEKNVCVEESFKEQIKDLILEQTEPRPSAESKMSVNQYFQNLVQETDVSEGVESLERIDPKADNFITDLKKAAKEKEPTACKVEQEQTHVLQVEQATMKEISRSTFNGSKTETGCYTKVIPEDHHGIQQESDIQDRDISFAQFLRSLRNEESIVQERQSREELIASEKQECNLEDQLENEISFQTKDIVNAAEGNLDERGLSQNVLQCQELNAAQVSEPEPRVSLSNYLLSAGQQESPDFKDTIFQAFDQKECITSLEVEDVTFSTVYNYYNQQQELTRPLSPESEMSIEIASTSGDELTESDRFYTPPSSAENFESPMSFESYHTPAGTPERYSTPSEEPSFNRKSPSDLVRNGTPRECYTTPTSEYPEPRALHSPFQERRSPYEEQRSEMFGTPCEAVEPKGNEMPPAFIKPLPKRKVYENSLLGFIAEVIGFPVPDVKWYRNKSLLEPDQRVRIEKEGDMCILEIHNVQKSEEGEYICHAVNIIGEAKSITQVEVLPQDGRSLALPPPVTHQHVIEFDLEQNKTSRSPSPQEILLEVELDENEVMEFEKQVKIVTIPEFTPDNKSMIVFLDVLPFALVKQTTGLIAKEDEDVKIDFEVTEMPPRFTTPLFDLEILENSEAVFECTVTGSPTPQVQWFKENTCITADGGSYLVTDEKGSHCLKIQNVGHSDSGTYRCKAVNSVGEAICKSSLVVLDSQRALASRSGDGMTDIVLGNTMARPQTFDLLVDSTLPNGNQTEIELEFEFGHDTDDSQKAVKLVAVTEQECEEEGEKCVNINFDVFAEPSKEEKIEFKAESSGSCSFEFQVTEAPPKFIKHIFDCTSSVGASACFQCLVVGAPNPSISWYKDGILLEGNRYCMEERQMGCHNLIIGNVIQNDEGEYRCVAANRAGTADTSAVLNIC</sequence>
<feature type="domain" description="Ig-like" evidence="11">
    <location>
        <begin position="2968"/>
        <end position="3051"/>
    </location>
</feature>
<feature type="domain" description="Ig-like" evidence="11">
    <location>
        <begin position="1586"/>
        <end position="1704"/>
    </location>
</feature>
<protein>
    <recommendedName>
        <fullName evidence="11">Ig-like domain-containing protein</fullName>
    </recommendedName>
</protein>
<dbReference type="FunFam" id="2.60.40.10:FF:000981">
    <property type="entry name" value="Titin a"/>
    <property type="match status" value="1"/>
</dbReference>
<dbReference type="EMBL" id="JAHDVG010000464">
    <property type="protein sequence ID" value="KAH1184917.1"/>
    <property type="molecule type" value="Genomic_DNA"/>
</dbReference>
<dbReference type="FunFam" id="2.60.40.10:FF:000080">
    <property type="entry name" value="Myosin light chain kinase, smooth muscle"/>
    <property type="match status" value="1"/>
</dbReference>
<comment type="subcellular location">
    <subcellularLocation>
        <location evidence="2">Cytoplasm</location>
    </subcellularLocation>
    <subcellularLocation>
        <location evidence="1">Nucleus</location>
    </subcellularLocation>
</comment>
<feature type="compositionally biased region" description="Polar residues" evidence="10">
    <location>
        <begin position="279"/>
        <end position="292"/>
    </location>
</feature>
<dbReference type="InterPro" id="IPR003599">
    <property type="entry name" value="Ig_sub"/>
</dbReference>
<dbReference type="InterPro" id="IPR013098">
    <property type="entry name" value="Ig_I-set"/>
</dbReference>
<feature type="domain" description="Ig-like" evidence="11">
    <location>
        <begin position="2263"/>
        <end position="2336"/>
    </location>
</feature>
<feature type="compositionally biased region" description="Low complexity" evidence="10">
    <location>
        <begin position="1331"/>
        <end position="1349"/>
    </location>
</feature>
<evidence type="ECO:0000256" key="8">
    <source>
        <dbReference type="ARBA" id="ARBA00023242"/>
    </source>
</evidence>
<keyword evidence="9" id="KW-0393">Immunoglobulin domain</keyword>
<dbReference type="FunFam" id="2.60.40.10:FF:000050">
    <property type="entry name" value="Titin isoform B"/>
    <property type="match status" value="3"/>
</dbReference>
<feature type="domain" description="Ig-like" evidence="11">
    <location>
        <begin position="2340"/>
        <end position="2439"/>
    </location>
</feature>
<feature type="domain" description="Ig-like" evidence="11">
    <location>
        <begin position="3542"/>
        <end position="3634"/>
    </location>
</feature>
<feature type="domain" description="Ig-like" evidence="11">
    <location>
        <begin position="1368"/>
        <end position="1457"/>
    </location>
</feature>
<dbReference type="FunFam" id="2.60.40.10:FF:001089">
    <property type="entry name" value="Titin novex-3"/>
    <property type="match status" value="1"/>
</dbReference>
<feature type="region of interest" description="Disordered" evidence="10">
    <location>
        <begin position="4730"/>
        <end position="4789"/>
    </location>
</feature>
<keyword evidence="8" id="KW-0539">Nucleus</keyword>
<dbReference type="PANTHER" id="PTHR47633:SF14">
    <property type="entry name" value="IG-LIKE DOMAIN-CONTAINING PROTEIN"/>
    <property type="match status" value="1"/>
</dbReference>
<feature type="domain" description="Ig-like" evidence="11">
    <location>
        <begin position="6026"/>
        <end position="6114"/>
    </location>
</feature>
<feature type="domain" description="Ig-like" evidence="11">
    <location>
        <begin position="104"/>
        <end position="192"/>
    </location>
</feature>
<feature type="domain" description="Ig-like" evidence="11">
    <location>
        <begin position="2790"/>
        <end position="2875"/>
    </location>
</feature>
<dbReference type="FunFam" id="2.60.40.10:FF:001382">
    <property type="entry name" value="titin isoform X1"/>
    <property type="match status" value="1"/>
</dbReference>
<feature type="region of interest" description="Disordered" evidence="10">
    <location>
        <begin position="5505"/>
        <end position="5591"/>
    </location>
</feature>
<dbReference type="FunFam" id="2.60.40.10:FF:000147">
    <property type="entry name" value="Myosin light chain kinase"/>
    <property type="match status" value="1"/>
</dbReference>
<feature type="compositionally biased region" description="Polar residues" evidence="10">
    <location>
        <begin position="4739"/>
        <end position="4751"/>
    </location>
</feature>
<dbReference type="InterPro" id="IPR013783">
    <property type="entry name" value="Ig-like_fold"/>
</dbReference>
<dbReference type="Pfam" id="PF09042">
    <property type="entry name" value="Titin_Z"/>
    <property type="match status" value="2"/>
</dbReference>
<dbReference type="GO" id="GO:0005634">
    <property type="term" value="C:nucleus"/>
    <property type="evidence" value="ECO:0007669"/>
    <property type="project" value="UniProtKB-SubCell"/>
</dbReference>
<feature type="domain" description="Ig-like" evidence="11">
    <location>
        <begin position="3149"/>
        <end position="3237"/>
    </location>
</feature>
<feature type="domain" description="Ig-like" evidence="11">
    <location>
        <begin position="5818"/>
        <end position="5907"/>
    </location>
</feature>
<evidence type="ECO:0000313" key="12">
    <source>
        <dbReference type="EMBL" id="KAH1184917.1"/>
    </source>
</evidence>
<dbReference type="FunFam" id="2.60.40.10:FF:000779">
    <property type="entry name" value="Titin b"/>
    <property type="match status" value="4"/>
</dbReference>
<dbReference type="FunFam" id="2.60.40.10:FF:000697">
    <property type="entry name" value="titin isoform X1"/>
    <property type="match status" value="1"/>
</dbReference>
<dbReference type="Gene3D" id="2.60.40.10">
    <property type="entry name" value="Immunoglobulins"/>
    <property type="match status" value="31"/>
</dbReference>
<keyword evidence="6" id="KW-0175">Coiled coil</keyword>
<evidence type="ECO:0000256" key="6">
    <source>
        <dbReference type="ARBA" id="ARBA00023054"/>
    </source>
</evidence>
<dbReference type="CDD" id="cd20972">
    <property type="entry name" value="IgI_2_Titin_Z1z2-like"/>
    <property type="match status" value="1"/>
</dbReference>
<dbReference type="SUPFAM" id="SSF48726">
    <property type="entry name" value="Immunoglobulin"/>
    <property type="match status" value="31"/>
</dbReference>
<comment type="caution">
    <text evidence="12">The sequence shown here is derived from an EMBL/GenBank/DDBJ whole genome shotgun (WGS) entry which is preliminary data.</text>
</comment>
<dbReference type="FunFam" id="2.60.40.10:FF:001328">
    <property type="entry name" value="titin isoform X1"/>
    <property type="match status" value="1"/>
</dbReference>
<dbReference type="FunFam" id="2.60.40.10:FF:001213">
    <property type="entry name" value="titin isoform X1"/>
    <property type="match status" value="1"/>
</dbReference>
<dbReference type="InterPro" id="IPR003598">
    <property type="entry name" value="Ig_sub2"/>
</dbReference>
<feature type="compositionally biased region" description="Polar residues" evidence="10">
    <location>
        <begin position="5545"/>
        <end position="5558"/>
    </location>
</feature>
<evidence type="ECO:0000256" key="3">
    <source>
        <dbReference type="ARBA" id="ARBA00006692"/>
    </source>
</evidence>
<feature type="domain" description="Ig-like" evidence="11">
    <location>
        <begin position="1752"/>
        <end position="1839"/>
    </location>
</feature>
<dbReference type="PANTHER" id="PTHR47633">
    <property type="entry name" value="IMMUNOGLOBULIN"/>
    <property type="match status" value="1"/>
</dbReference>
<dbReference type="SMART" id="SM00408">
    <property type="entry name" value="IGc2"/>
    <property type="match status" value="21"/>
</dbReference>
<feature type="region of interest" description="Disordered" evidence="10">
    <location>
        <begin position="5034"/>
        <end position="5057"/>
    </location>
</feature>
<evidence type="ECO:0000256" key="4">
    <source>
        <dbReference type="ARBA" id="ARBA00022490"/>
    </source>
</evidence>
<dbReference type="CDD" id="cd20974">
    <property type="entry name" value="IgI_1_Titin_Z1z2-like"/>
    <property type="match status" value="1"/>
</dbReference>
<dbReference type="FunFam" id="2.60.40.10:FF:000792">
    <property type="entry name" value="titin isoform X1"/>
    <property type="match status" value="2"/>
</dbReference>
<dbReference type="PROSITE" id="PS50835">
    <property type="entry name" value="IG_LIKE"/>
    <property type="match status" value="24"/>
</dbReference>
<dbReference type="InterPro" id="IPR036179">
    <property type="entry name" value="Ig-like_dom_sf"/>
</dbReference>
<feature type="region of interest" description="Disordered" evidence="10">
    <location>
        <begin position="3820"/>
        <end position="3841"/>
    </location>
</feature>
<proteinExistence type="inferred from homology"/>
<feature type="compositionally biased region" description="Basic and acidic residues" evidence="10">
    <location>
        <begin position="3766"/>
        <end position="3779"/>
    </location>
</feature>
<comment type="similarity">
    <text evidence="3">Belongs to the protein kinase superfamily. CAMK Ser/Thr protein kinase family.</text>
</comment>
<gene>
    <name evidence="12" type="ORF">KIL84_012858</name>
</gene>
<organism evidence="12 13">
    <name type="scientific">Mauremys mutica</name>
    <name type="common">yellowpond turtle</name>
    <dbReference type="NCBI Taxonomy" id="74926"/>
    <lineage>
        <taxon>Eukaryota</taxon>
        <taxon>Metazoa</taxon>
        <taxon>Chordata</taxon>
        <taxon>Craniata</taxon>
        <taxon>Vertebrata</taxon>
        <taxon>Euteleostomi</taxon>
        <taxon>Archelosauria</taxon>
        <taxon>Testudinata</taxon>
        <taxon>Testudines</taxon>
        <taxon>Cryptodira</taxon>
        <taxon>Durocryptodira</taxon>
        <taxon>Testudinoidea</taxon>
        <taxon>Geoemydidae</taxon>
        <taxon>Geoemydinae</taxon>
        <taxon>Mauremys</taxon>
    </lineage>
</organism>
<dbReference type="GO" id="GO:0031674">
    <property type="term" value="C:I band"/>
    <property type="evidence" value="ECO:0007669"/>
    <property type="project" value="UniProtKB-ARBA"/>
</dbReference>
<dbReference type="FunFam" id="2.60.40.10:FF:000659">
    <property type="entry name" value="titin isoform X1"/>
    <property type="match status" value="1"/>
</dbReference>
<feature type="domain" description="Ig-like" evidence="11">
    <location>
        <begin position="3375"/>
        <end position="3465"/>
    </location>
</feature>
<feature type="domain" description="Ig-like" evidence="11">
    <location>
        <begin position="6"/>
        <end position="98"/>
    </location>
</feature>
<keyword evidence="5" id="KW-0677">Repeat</keyword>
<feature type="domain" description="Ig-like" evidence="11">
    <location>
        <begin position="3254"/>
        <end position="3342"/>
    </location>
</feature>
<feature type="domain" description="Ig-like" evidence="11">
    <location>
        <begin position="2530"/>
        <end position="2613"/>
    </location>
</feature>
<accession>A0A9D4B1R9</accession>
<feature type="compositionally biased region" description="Basic and acidic residues" evidence="10">
    <location>
        <begin position="4753"/>
        <end position="4773"/>
    </location>
</feature>
<feature type="compositionally biased region" description="Basic and acidic residues" evidence="10">
    <location>
        <begin position="5034"/>
        <end position="5046"/>
    </location>
</feature>
<name>A0A9D4B1R9_9SAUR</name>
<reference evidence="12" key="1">
    <citation type="submission" date="2021-09" db="EMBL/GenBank/DDBJ databases">
        <title>The genome of Mauremys mutica provides insights into the evolution of semi-aquatic lifestyle.</title>
        <authorList>
            <person name="Gong S."/>
            <person name="Gao Y."/>
        </authorList>
    </citation>
    <scope>NUCLEOTIDE SEQUENCE</scope>
    <source>
        <strain evidence="12">MM-2020</strain>
        <tissue evidence="12">Muscle</tissue>
    </source>
</reference>
<dbReference type="FunFam" id="2.60.40.10:FF:001082">
    <property type="entry name" value="Titin novex-3"/>
    <property type="match status" value="1"/>
</dbReference>
<feature type="domain" description="Ig-like" evidence="11">
    <location>
        <begin position="4254"/>
        <end position="4344"/>
    </location>
</feature>
<evidence type="ECO:0000256" key="2">
    <source>
        <dbReference type="ARBA" id="ARBA00004496"/>
    </source>
</evidence>
<feature type="compositionally biased region" description="Polar residues" evidence="10">
    <location>
        <begin position="5047"/>
        <end position="5057"/>
    </location>
</feature>
<feature type="domain" description="Ig-like" evidence="11">
    <location>
        <begin position="1467"/>
        <end position="1557"/>
    </location>
</feature>
<feature type="domain" description="Ig-like" evidence="11">
    <location>
        <begin position="873"/>
        <end position="961"/>
    </location>
</feature>